<protein>
    <recommendedName>
        <fullName evidence="4">SbsA Ig-like domain-containing protein</fullName>
    </recommendedName>
</protein>
<dbReference type="Pfam" id="PF13205">
    <property type="entry name" value="Big_5"/>
    <property type="match status" value="2"/>
</dbReference>
<name>A0A2N0VJG0_9BACT</name>
<evidence type="ECO:0000256" key="1">
    <source>
        <dbReference type="ARBA" id="ARBA00005445"/>
    </source>
</evidence>
<dbReference type="RefSeq" id="WP_101071626.1">
    <property type="nucleotide sequence ID" value="NZ_PISP01000001.1"/>
</dbReference>
<reference evidence="5 6" key="1">
    <citation type="submission" date="2017-11" db="EMBL/GenBank/DDBJ databases">
        <title>Rhodohalobacter 15182 sp. nov., isolated from a salt lake.</title>
        <authorList>
            <person name="Han S."/>
        </authorList>
    </citation>
    <scope>NUCLEOTIDE SEQUENCE [LARGE SCALE GENOMIC DNA]</scope>
    <source>
        <strain evidence="5 6">15182</strain>
    </source>
</reference>
<feature type="domain" description="SbsA Ig-like" evidence="4">
    <location>
        <begin position="39"/>
        <end position="88"/>
    </location>
</feature>
<keyword evidence="6" id="KW-1185">Reference proteome</keyword>
<comment type="similarity">
    <text evidence="1">Belongs to the ice-binding protein family.</text>
</comment>
<feature type="chain" id="PRO_5014806446" description="SbsA Ig-like domain-containing protein" evidence="3">
    <location>
        <begin position="28"/>
        <end position="436"/>
    </location>
</feature>
<proteinExistence type="inferred from homology"/>
<evidence type="ECO:0000313" key="5">
    <source>
        <dbReference type="EMBL" id="PKD44335.1"/>
    </source>
</evidence>
<sequence>MRKYKQAYKSITLTALLFAGFTTGAFAQDNNKIVDPEAKTPVIISTTPMGGEMNTDPGTVIEITFSSEMNEASINASTLVLYATRADTIVDDSSKIMLNEQIRDSSNPDSKSSWEYTTNSVSGTISYSDKIATFTPNSDLEDGTLYTFTVTEGVKNSENIALENDHEWSFTTSGTSDARYSDKQNKMQGMHKNEYSENTADTTLNANKIRIDLGKAGQFVILAQTNIINKSESMITGHIGEGSVEDGLKKENYNSDSERQGVTGQALVLESNLSDTTSPDVSEAIEDMLTAYSYASMQNGDDVTVHETGGFHSNDLTPGVHEWSDSLHIASDVKLYGGEDDVWLIKIGSDLTIDENIVFTLNDGAQSDNIFWYVEGEVTIGKNANFEGIILSMNEITLEDGATLTGRMFSQASITLNDNTVTEPRNMMAGRTTSTN</sequence>
<accession>A0A2N0VJG0</accession>
<gene>
    <name evidence="5" type="ORF">CWD77_02375</name>
</gene>
<dbReference type="AlphaFoldDB" id="A0A2N0VJG0"/>
<dbReference type="OrthoDB" id="2582440at2"/>
<dbReference type="InterPro" id="IPR014755">
    <property type="entry name" value="Cu-Rt/internalin_Ig-like"/>
</dbReference>
<evidence type="ECO:0000313" key="6">
    <source>
        <dbReference type="Proteomes" id="UP000233398"/>
    </source>
</evidence>
<feature type="signal peptide" evidence="3">
    <location>
        <begin position="1"/>
        <end position="27"/>
    </location>
</feature>
<dbReference type="Proteomes" id="UP000233398">
    <property type="component" value="Unassembled WGS sequence"/>
</dbReference>
<feature type="domain" description="SbsA Ig-like" evidence="4">
    <location>
        <begin position="91"/>
        <end position="172"/>
    </location>
</feature>
<organism evidence="5 6">
    <name type="scientific">Rhodohalobacter barkolensis</name>
    <dbReference type="NCBI Taxonomy" id="2053187"/>
    <lineage>
        <taxon>Bacteria</taxon>
        <taxon>Pseudomonadati</taxon>
        <taxon>Balneolota</taxon>
        <taxon>Balneolia</taxon>
        <taxon>Balneolales</taxon>
        <taxon>Balneolaceae</taxon>
        <taxon>Rhodohalobacter</taxon>
    </lineage>
</organism>
<dbReference type="InterPro" id="IPR021884">
    <property type="entry name" value="Ice-bd_prot"/>
</dbReference>
<evidence type="ECO:0000256" key="3">
    <source>
        <dbReference type="SAM" id="SignalP"/>
    </source>
</evidence>
<comment type="caution">
    <text evidence="5">The sequence shown here is derived from an EMBL/GenBank/DDBJ whole genome shotgun (WGS) entry which is preliminary data.</text>
</comment>
<dbReference type="EMBL" id="PISP01000001">
    <property type="protein sequence ID" value="PKD44335.1"/>
    <property type="molecule type" value="Genomic_DNA"/>
</dbReference>
<keyword evidence="2 3" id="KW-0732">Signal</keyword>
<evidence type="ECO:0000259" key="4">
    <source>
        <dbReference type="Pfam" id="PF13205"/>
    </source>
</evidence>
<dbReference type="Pfam" id="PF11999">
    <property type="entry name" value="Ice_binding"/>
    <property type="match status" value="1"/>
</dbReference>
<evidence type="ECO:0000256" key="2">
    <source>
        <dbReference type="ARBA" id="ARBA00022729"/>
    </source>
</evidence>
<dbReference type="Gene3D" id="2.60.40.1220">
    <property type="match status" value="1"/>
</dbReference>
<dbReference type="InterPro" id="IPR032812">
    <property type="entry name" value="SbsA_Ig"/>
</dbReference>